<keyword evidence="4 5" id="KW-0472">Membrane</keyword>
<dbReference type="OrthoDB" id="1898221at2759"/>
<dbReference type="Pfam" id="PF04750">
    <property type="entry name" value="Far-17a_AIG1"/>
    <property type="match status" value="1"/>
</dbReference>
<evidence type="ECO:0000256" key="4">
    <source>
        <dbReference type="ARBA" id="ARBA00023136"/>
    </source>
</evidence>
<evidence type="ECO:0000256" key="3">
    <source>
        <dbReference type="ARBA" id="ARBA00022989"/>
    </source>
</evidence>
<protein>
    <submittedName>
        <fullName evidence="6">UPF0641 membrane protein</fullName>
    </submittedName>
</protein>
<comment type="subcellular location">
    <subcellularLocation>
        <location evidence="1">Endomembrane system</location>
        <topology evidence="1">Multi-pass membrane protein</topology>
    </subcellularLocation>
</comment>
<gene>
    <name evidence="6" type="ORF">B9Z65_2645</name>
</gene>
<evidence type="ECO:0000313" key="7">
    <source>
        <dbReference type="Proteomes" id="UP000243723"/>
    </source>
</evidence>
<dbReference type="GO" id="GO:0012505">
    <property type="term" value="C:endomembrane system"/>
    <property type="evidence" value="ECO:0007669"/>
    <property type="project" value="UniProtKB-SubCell"/>
</dbReference>
<comment type="caution">
    <text evidence="6">The sequence shown here is derived from an EMBL/GenBank/DDBJ whole genome shotgun (WGS) entry which is preliminary data.</text>
</comment>
<sequence>MGQVDRVIKRHPLQRLESPSQGASAVLHVAGLASNAFSYHWLVTHPNKINESYGWHFQYLTIIGLSLTTLTFMTGLLADLTSSRPLFTVKNSLSIASAPMEVLISLLYWGLRSIDPHLVIPPDLPQLPLLADMSFHLAPAVLLVVDLLFFSPPYSISALPSFGLSALIALAYYWWVELCYSKNGFYPYPLFDDVGYSGRLMLFTGSAAVMGISTAALKWVYASVNGIEMDNQHKPIPPSEKKRR</sequence>
<feature type="transmembrane region" description="Helical" evidence="5">
    <location>
        <begin position="57"/>
        <end position="80"/>
    </location>
</feature>
<feature type="transmembrane region" description="Helical" evidence="5">
    <location>
        <begin position="156"/>
        <end position="176"/>
    </location>
</feature>
<organism evidence="6 7">
    <name type="scientific">Elsinoe australis</name>
    <dbReference type="NCBI Taxonomy" id="40998"/>
    <lineage>
        <taxon>Eukaryota</taxon>
        <taxon>Fungi</taxon>
        <taxon>Dikarya</taxon>
        <taxon>Ascomycota</taxon>
        <taxon>Pezizomycotina</taxon>
        <taxon>Dothideomycetes</taxon>
        <taxon>Dothideomycetidae</taxon>
        <taxon>Myriangiales</taxon>
        <taxon>Elsinoaceae</taxon>
        <taxon>Elsinoe</taxon>
    </lineage>
</organism>
<dbReference type="Proteomes" id="UP000243723">
    <property type="component" value="Unassembled WGS sequence"/>
</dbReference>
<dbReference type="GO" id="GO:0016020">
    <property type="term" value="C:membrane"/>
    <property type="evidence" value="ECO:0007669"/>
    <property type="project" value="InterPro"/>
</dbReference>
<evidence type="ECO:0000313" key="6">
    <source>
        <dbReference type="EMBL" id="PSK55256.1"/>
    </source>
</evidence>
<feature type="transmembrane region" description="Helical" evidence="5">
    <location>
        <begin position="92"/>
        <end position="109"/>
    </location>
</feature>
<dbReference type="EMBL" id="NHZQ01000067">
    <property type="protein sequence ID" value="PSK55256.1"/>
    <property type="molecule type" value="Genomic_DNA"/>
</dbReference>
<evidence type="ECO:0000256" key="1">
    <source>
        <dbReference type="ARBA" id="ARBA00004127"/>
    </source>
</evidence>
<proteinExistence type="predicted"/>
<dbReference type="InterPro" id="IPR006838">
    <property type="entry name" value="ADTRP_AIG1"/>
</dbReference>
<keyword evidence="2 5" id="KW-0812">Transmembrane</keyword>
<feature type="transmembrane region" description="Helical" evidence="5">
    <location>
        <begin position="21"/>
        <end position="42"/>
    </location>
</feature>
<keyword evidence="7" id="KW-1185">Reference proteome</keyword>
<dbReference type="AlphaFoldDB" id="A0A2P8A468"/>
<dbReference type="PANTHER" id="PTHR10989:SF16">
    <property type="entry name" value="AT02829P-RELATED"/>
    <property type="match status" value="1"/>
</dbReference>
<dbReference type="PANTHER" id="PTHR10989">
    <property type="entry name" value="ANDROGEN-INDUCED PROTEIN 1-RELATED"/>
    <property type="match status" value="1"/>
</dbReference>
<evidence type="ECO:0000256" key="2">
    <source>
        <dbReference type="ARBA" id="ARBA00022692"/>
    </source>
</evidence>
<name>A0A2P8A468_9PEZI</name>
<accession>A0A2P8A468</accession>
<evidence type="ECO:0000256" key="5">
    <source>
        <dbReference type="SAM" id="Phobius"/>
    </source>
</evidence>
<reference evidence="6 7" key="1">
    <citation type="submission" date="2017-05" db="EMBL/GenBank/DDBJ databases">
        <title>Draft genome sequence of Elsinoe australis.</title>
        <authorList>
            <person name="Cheng Q."/>
        </authorList>
    </citation>
    <scope>NUCLEOTIDE SEQUENCE [LARGE SCALE GENOMIC DNA]</scope>
    <source>
        <strain evidence="6 7">NL1</strain>
    </source>
</reference>
<feature type="transmembrane region" description="Helical" evidence="5">
    <location>
        <begin position="129"/>
        <end position="149"/>
    </location>
</feature>
<dbReference type="STRING" id="40998.A0A2P8A468"/>
<keyword evidence="3 5" id="KW-1133">Transmembrane helix</keyword>
<feature type="transmembrane region" description="Helical" evidence="5">
    <location>
        <begin position="196"/>
        <end position="221"/>
    </location>
</feature>